<evidence type="ECO:0000313" key="2">
    <source>
        <dbReference type="EMBL" id="PIA34565.1"/>
    </source>
</evidence>
<keyword evidence="3" id="KW-1185">Reference proteome</keyword>
<proteinExistence type="predicted"/>
<dbReference type="AlphaFoldDB" id="A0A2G5CTF4"/>
<feature type="chain" id="PRO_5013613013" description="Thionin-like protein" evidence="1">
    <location>
        <begin position="21"/>
        <end position="68"/>
    </location>
</feature>
<dbReference type="PANTHER" id="PTHR37183">
    <property type="entry name" value="PLANT THIONIN FAMILY PROTEIN"/>
    <property type="match status" value="1"/>
</dbReference>
<dbReference type="OrthoDB" id="1933690at2759"/>
<dbReference type="InParanoid" id="A0A2G5CTF4"/>
<evidence type="ECO:0008006" key="4">
    <source>
        <dbReference type="Google" id="ProtNLM"/>
    </source>
</evidence>
<reference evidence="2 3" key="1">
    <citation type="submission" date="2017-09" db="EMBL/GenBank/DDBJ databases">
        <title>WGS assembly of Aquilegia coerulea Goldsmith.</title>
        <authorList>
            <person name="Hodges S."/>
            <person name="Kramer E."/>
            <person name="Nordborg M."/>
            <person name="Tomkins J."/>
            <person name="Borevitz J."/>
            <person name="Derieg N."/>
            <person name="Yan J."/>
            <person name="Mihaltcheva S."/>
            <person name="Hayes R.D."/>
            <person name="Rokhsar D."/>
        </authorList>
    </citation>
    <scope>NUCLEOTIDE SEQUENCE [LARGE SCALE GENOMIC DNA]</scope>
    <source>
        <strain evidence="3">cv. Goldsmith</strain>
    </source>
</reference>
<feature type="signal peptide" evidence="1">
    <location>
        <begin position="1"/>
        <end position="20"/>
    </location>
</feature>
<keyword evidence="1" id="KW-0732">Signal</keyword>
<dbReference type="FunCoup" id="A0A2G5CTF4">
    <property type="interactions" value="15"/>
</dbReference>
<accession>A0A2G5CTF4</accession>
<dbReference type="Proteomes" id="UP000230069">
    <property type="component" value="Unassembled WGS sequence"/>
</dbReference>
<dbReference type="PANTHER" id="PTHR37183:SF1">
    <property type="entry name" value="PLANT THIONIN FAMILY PROTEIN"/>
    <property type="match status" value="1"/>
</dbReference>
<name>A0A2G5CTF4_AQUCA</name>
<evidence type="ECO:0000256" key="1">
    <source>
        <dbReference type="SAM" id="SignalP"/>
    </source>
</evidence>
<gene>
    <name evidence="2" type="ORF">AQUCO_03700092v1</name>
</gene>
<sequence length="68" mass="7400">MKKIAVIMVLLFLLSSHMETVKPDASDCLDACQTGCAVQYMKKPRKMQQCDAACVIKCRPSASVLGGH</sequence>
<dbReference type="EMBL" id="KZ305054">
    <property type="protein sequence ID" value="PIA34565.1"/>
    <property type="molecule type" value="Genomic_DNA"/>
</dbReference>
<protein>
    <recommendedName>
        <fullName evidence="4">Thionin-like protein</fullName>
    </recommendedName>
</protein>
<evidence type="ECO:0000313" key="3">
    <source>
        <dbReference type="Proteomes" id="UP000230069"/>
    </source>
</evidence>
<organism evidence="2 3">
    <name type="scientific">Aquilegia coerulea</name>
    <name type="common">Rocky mountain columbine</name>
    <dbReference type="NCBI Taxonomy" id="218851"/>
    <lineage>
        <taxon>Eukaryota</taxon>
        <taxon>Viridiplantae</taxon>
        <taxon>Streptophyta</taxon>
        <taxon>Embryophyta</taxon>
        <taxon>Tracheophyta</taxon>
        <taxon>Spermatophyta</taxon>
        <taxon>Magnoliopsida</taxon>
        <taxon>Ranunculales</taxon>
        <taxon>Ranunculaceae</taxon>
        <taxon>Thalictroideae</taxon>
        <taxon>Aquilegia</taxon>
    </lineage>
</organism>